<proteinExistence type="predicted"/>
<gene>
    <name evidence="1" type="ORF">NXC12_CH02234</name>
</gene>
<accession>A0AAN1EJX6</accession>
<evidence type="ECO:0000313" key="1">
    <source>
        <dbReference type="EMBL" id="ARQ10255.1"/>
    </source>
</evidence>
<protein>
    <submittedName>
        <fullName evidence="1">Uncharacterized protein</fullName>
    </submittedName>
</protein>
<sequence>MGHEPGGFKVRAVKADIKHHCSAVRHVVLLPRAAENLEGVELRLLSGREIIVGAEDEDAGTVLGLAERHRLDIVGNEANCSEVEYLALAGRDDWQVDLGE</sequence>
<dbReference type="AlphaFoldDB" id="A0AAN1EJX6"/>
<dbReference type="EMBL" id="CP020906">
    <property type="protein sequence ID" value="ARQ10255.1"/>
    <property type="molecule type" value="Genomic_DNA"/>
</dbReference>
<organism evidence="1 2">
    <name type="scientific">Rhizobium etli</name>
    <dbReference type="NCBI Taxonomy" id="29449"/>
    <lineage>
        <taxon>Bacteria</taxon>
        <taxon>Pseudomonadati</taxon>
        <taxon>Pseudomonadota</taxon>
        <taxon>Alphaproteobacteria</taxon>
        <taxon>Hyphomicrobiales</taxon>
        <taxon>Rhizobiaceae</taxon>
        <taxon>Rhizobium/Agrobacterium group</taxon>
        <taxon>Rhizobium</taxon>
    </lineage>
</organism>
<name>A0AAN1EJX6_RHIET</name>
<reference evidence="1 2" key="1">
    <citation type="submission" date="2017-04" db="EMBL/GenBank/DDBJ databases">
        <title>Complete genome sequences of Rhizobium genomic linages associated to common bean (phaseolus vulgaris).</title>
        <authorList>
            <person name="Santamaria R.I."/>
            <person name="Bustos P."/>
            <person name="Perez-Carrascal O."/>
            <person name="Martinez-Flores I."/>
            <person name="Juarez S."/>
            <person name="Lozano L."/>
            <person name="Miranda F."/>
            <person name="Vinuesa P."/>
            <person name="Martinez-Romero E."/>
            <person name="Cevallos M.A."/>
            <person name="Romero D."/>
            <person name="Davila G."/>
            <person name="Gonzalez V."/>
        </authorList>
    </citation>
    <scope>NUCLEOTIDE SEQUENCE [LARGE SCALE GENOMIC DNA]</scope>
    <source>
        <strain evidence="1 2">NXC12</strain>
    </source>
</reference>
<evidence type="ECO:0000313" key="2">
    <source>
        <dbReference type="Proteomes" id="UP000194159"/>
    </source>
</evidence>
<dbReference type="Proteomes" id="UP000194159">
    <property type="component" value="Chromosome"/>
</dbReference>